<name>A0A0F9MDV6_9ZZZZ</name>
<accession>A0A0F9MDV6</accession>
<organism evidence="1">
    <name type="scientific">marine sediment metagenome</name>
    <dbReference type="NCBI Taxonomy" id="412755"/>
    <lineage>
        <taxon>unclassified sequences</taxon>
        <taxon>metagenomes</taxon>
        <taxon>ecological metagenomes</taxon>
    </lineage>
</organism>
<gene>
    <name evidence="1" type="ORF">LCGC14_1396950</name>
</gene>
<dbReference type="EMBL" id="LAZR01009083">
    <property type="protein sequence ID" value="KKM74770.1"/>
    <property type="molecule type" value="Genomic_DNA"/>
</dbReference>
<sequence>MPISLRLPSGVLPLLHHNFRILRDSHDELNPLQIEDAQTLIQDIRRKAEAISEIEACTKQKAQCPPCGDEYRQKWGRTRTKILRYRGSGCRKTYTGRTGAAIGRIHRPDLFVAALRNMLGASTLQSLRGFARHLGLNKHTEWCWRMLDLSIIE</sequence>
<protein>
    <recommendedName>
        <fullName evidence="2">Transposase zinc-ribbon domain-containing protein</fullName>
    </recommendedName>
</protein>
<evidence type="ECO:0008006" key="2">
    <source>
        <dbReference type="Google" id="ProtNLM"/>
    </source>
</evidence>
<reference evidence="1" key="1">
    <citation type="journal article" date="2015" name="Nature">
        <title>Complex archaea that bridge the gap between prokaryotes and eukaryotes.</title>
        <authorList>
            <person name="Spang A."/>
            <person name="Saw J.H."/>
            <person name="Jorgensen S.L."/>
            <person name="Zaremba-Niedzwiedzka K."/>
            <person name="Martijn J."/>
            <person name="Lind A.E."/>
            <person name="van Eijk R."/>
            <person name="Schleper C."/>
            <person name="Guy L."/>
            <person name="Ettema T.J."/>
        </authorList>
    </citation>
    <scope>NUCLEOTIDE SEQUENCE</scope>
</reference>
<comment type="caution">
    <text evidence="1">The sequence shown here is derived from an EMBL/GenBank/DDBJ whole genome shotgun (WGS) entry which is preliminary data.</text>
</comment>
<dbReference type="AlphaFoldDB" id="A0A0F9MDV6"/>
<evidence type="ECO:0000313" key="1">
    <source>
        <dbReference type="EMBL" id="KKM74770.1"/>
    </source>
</evidence>
<proteinExistence type="predicted"/>